<feature type="transmembrane region" description="Helical" evidence="1">
    <location>
        <begin position="93"/>
        <end position="110"/>
    </location>
</feature>
<gene>
    <name evidence="2" type="ORF">ENSA5_42520</name>
</gene>
<evidence type="ECO:0000313" key="2">
    <source>
        <dbReference type="EMBL" id="PRP93848.1"/>
    </source>
</evidence>
<comment type="caution">
    <text evidence="2">The sequence shown here is derived from an EMBL/GenBank/DDBJ whole genome shotgun (WGS) entry which is preliminary data.</text>
</comment>
<dbReference type="EMBL" id="PVNK01000184">
    <property type="protein sequence ID" value="PRP93848.1"/>
    <property type="molecule type" value="Genomic_DNA"/>
</dbReference>
<dbReference type="AlphaFoldDB" id="A0A2S9XLT9"/>
<feature type="transmembrane region" description="Helical" evidence="1">
    <location>
        <begin position="311"/>
        <end position="332"/>
    </location>
</feature>
<dbReference type="OrthoDB" id="5510011at2"/>
<evidence type="ECO:0000313" key="3">
    <source>
        <dbReference type="Proteomes" id="UP000237968"/>
    </source>
</evidence>
<name>A0A2S9XLT9_9BACT</name>
<feature type="transmembrane region" description="Helical" evidence="1">
    <location>
        <begin position="353"/>
        <end position="376"/>
    </location>
</feature>
<keyword evidence="1" id="KW-1133">Transmembrane helix</keyword>
<dbReference type="Proteomes" id="UP000237968">
    <property type="component" value="Unassembled WGS sequence"/>
</dbReference>
<keyword evidence="3" id="KW-1185">Reference proteome</keyword>
<keyword evidence="1" id="KW-0812">Transmembrane</keyword>
<organism evidence="2 3">
    <name type="scientific">Enhygromyxa salina</name>
    <dbReference type="NCBI Taxonomy" id="215803"/>
    <lineage>
        <taxon>Bacteria</taxon>
        <taxon>Pseudomonadati</taxon>
        <taxon>Myxococcota</taxon>
        <taxon>Polyangia</taxon>
        <taxon>Nannocystales</taxon>
        <taxon>Nannocystaceae</taxon>
        <taxon>Enhygromyxa</taxon>
    </lineage>
</organism>
<feature type="transmembrane region" description="Helical" evidence="1">
    <location>
        <begin position="122"/>
        <end position="148"/>
    </location>
</feature>
<feature type="transmembrane region" description="Helical" evidence="1">
    <location>
        <begin position="12"/>
        <end position="31"/>
    </location>
</feature>
<feature type="transmembrane region" description="Helical" evidence="1">
    <location>
        <begin position="169"/>
        <end position="193"/>
    </location>
</feature>
<feature type="transmembrane region" description="Helical" evidence="1">
    <location>
        <begin position="43"/>
        <end position="63"/>
    </location>
</feature>
<keyword evidence="1" id="KW-0472">Membrane</keyword>
<proteinExistence type="predicted"/>
<sequence>MRRLPPDRPLSATWLIPAFAAAIWSGLMTLVADEPAATQRSLVFLGGPLVLLSGLHARLFAFLHAPARMRWLPLPIGAARHWQAAVRSHHPPFLVAATLGAAALMLAIPGRPSARGISSDTALVLEFCWFAALAGLLEPVASASAAIFGRRFPETSRAHELQRSLGGGWTTPEAVVHLYAPAFAVGLAVLLAMPGQLSLERWVDGHAVSSTQLGLGLTPALIAIALRLAAPALYRRGVWEAVPRLAEATRTLAGPPQPEPSPAWARAISDPWLRLVVIQFWRITALPYLRLGLVVGLAVHTATRADPPSGYSVAVAVAAIGAWVVPAGTLIRERAARARLAGALPLSRLKRRGYAGIAAGVALAAPPVALLGSIALRALG</sequence>
<accession>A0A2S9XLT9</accession>
<evidence type="ECO:0000256" key="1">
    <source>
        <dbReference type="SAM" id="Phobius"/>
    </source>
</evidence>
<dbReference type="RefSeq" id="WP_146155952.1">
    <property type="nucleotide sequence ID" value="NZ_PVNK01000184.1"/>
</dbReference>
<feature type="transmembrane region" description="Helical" evidence="1">
    <location>
        <begin position="280"/>
        <end position="299"/>
    </location>
</feature>
<protein>
    <submittedName>
        <fullName evidence="2">Uncharacterized protein</fullName>
    </submittedName>
</protein>
<reference evidence="2 3" key="1">
    <citation type="submission" date="2018-03" db="EMBL/GenBank/DDBJ databases">
        <title>Draft Genome Sequences of the Obligatory Marine Myxobacteria Enhygromyxa salina SWB005.</title>
        <authorList>
            <person name="Poehlein A."/>
            <person name="Moghaddam J.A."/>
            <person name="Harms H."/>
            <person name="Alanjari M."/>
            <person name="Koenig G.M."/>
            <person name="Daniel R."/>
            <person name="Schaeberle T.F."/>
        </authorList>
    </citation>
    <scope>NUCLEOTIDE SEQUENCE [LARGE SCALE GENOMIC DNA]</scope>
    <source>
        <strain evidence="2 3">SWB005</strain>
    </source>
</reference>
<feature type="transmembrane region" description="Helical" evidence="1">
    <location>
        <begin position="213"/>
        <end position="234"/>
    </location>
</feature>